<feature type="region of interest" description="Disordered" evidence="1">
    <location>
        <begin position="83"/>
        <end position="142"/>
    </location>
</feature>
<feature type="compositionally biased region" description="Basic and acidic residues" evidence="1">
    <location>
        <begin position="1"/>
        <end position="11"/>
    </location>
</feature>
<gene>
    <name evidence="2" type="ORF">GCM10011390_24560</name>
</gene>
<keyword evidence="3" id="KW-1185">Reference proteome</keyword>
<proteinExistence type="predicted"/>
<accession>A0A916ZN03</accession>
<evidence type="ECO:0000313" key="3">
    <source>
        <dbReference type="Proteomes" id="UP000644699"/>
    </source>
</evidence>
<dbReference type="Proteomes" id="UP000644699">
    <property type="component" value="Unassembled WGS sequence"/>
</dbReference>
<evidence type="ECO:0000256" key="1">
    <source>
        <dbReference type="SAM" id="MobiDB-lite"/>
    </source>
</evidence>
<name>A0A916ZN03_9HYPH</name>
<reference evidence="2" key="2">
    <citation type="submission" date="2020-09" db="EMBL/GenBank/DDBJ databases">
        <authorList>
            <person name="Sun Q."/>
            <person name="Zhou Y."/>
        </authorList>
    </citation>
    <scope>NUCLEOTIDE SEQUENCE</scope>
    <source>
        <strain evidence="2">CGMCC 1.15367</strain>
    </source>
</reference>
<feature type="compositionally biased region" description="Basic and acidic residues" evidence="1">
    <location>
        <begin position="86"/>
        <end position="98"/>
    </location>
</feature>
<dbReference type="AlphaFoldDB" id="A0A916ZN03"/>
<protein>
    <submittedName>
        <fullName evidence="2">Uncharacterized protein</fullName>
    </submittedName>
</protein>
<organism evidence="2 3">
    <name type="scientific">Aureimonas endophytica</name>
    <dbReference type="NCBI Taxonomy" id="2027858"/>
    <lineage>
        <taxon>Bacteria</taxon>
        <taxon>Pseudomonadati</taxon>
        <taxon>Pseudomonadota</taxon>
        <taxon>Alphaproteobacteria</taxon>
        <taxon>Hyphomicrobiales</taxon>
        <taxon>Aurantimonadaceae</taxon>
        <taxon>Aureimonas</taxon>
    </lineage>
</organism>
<comment type="caution">
    <text evidence="2">The sequence shown here is derived from an EMBL/GenBank/DDBJ whole genome shotgun (WGS) entry which is preliminary data.</text>
</comment>
<sequence length="142" mass="15311">MAEEARLEGGQRPRQHIRPPGGGDADIDLGQDHSPDLRVPAPAGLVQRPPKPIRRIGGPSYPGAGDPASGILGARVRNYNLSYGNEPEHPARPFDRRVRPACRATADPRRHRHSRAGATPEPEEREGASAPSAFRRMVAGVL</sequence>
<evidence type="ECO:0000313" key="2">
    <source>
        <dbReference type="EMBL" id="GGE04667.1"/>
    </source>
</evidence>
<feature type="region of interest" description="Disordered" evidence="1">
    <location>
        <begin position="1"/>
        <end position="69"/>
    </location>
</feature>
<reference evidence="2" key="1">
    <citation type="journal article" date="2014" name="Int. J. Syst. Evol. Microbiol.">
        <title>Complete genome sequence of Corynebacterium casei LMG S-19264T (=DSM 44701T), isolated from a smear-ripened cheese.</title>
        <authorList>
            <consortium name="US DOE Joint Genome Institute (JGI-PGF)"/>
            <person name="Walter F."/>
            <person name="Albersmeier A."/>
            <person name="Kalinowski J."/>
            <person name="Ruckert C."/>
        </authorList>
    </citation>
    <scope>NUCLEOTIDE SEQUENCE</scope>
    <source>
        <strain evidence="2">CGMCC 1.15367</strain>
    </source>
</reference>
<dbReference type="EMBL" id="BMIQ01000003">
    <property type="protein sequence ID" value="GGE04667.1"/>
    <property type="molecule type" value="Genomic_DNA"/>
</dbReference>